<evidence type="ECO:0000313" key="2">
    <source>
        <dbReference type="Proteomes" id="UP001162030"/>
    </source>
</evidence>
<reference evidence="1 2" key="1">
    <citation type="submission" date="2023-03" db="EMBL/GenBank/DDBJ databases">
        <authorList>
            <person name="Pearce D."/>
        </authorList>
    </citation>
    <scope>NUCLEOTIDE SEQUENCE [LARGE SCALE GENOMIC DNA]</scope>
    <source>
        <strain evidence="1">Msz</strain>
    </source>
</reference>
<organism evidence="1 2">
    <name type="scientific">Methylocaldum szegediense</name>
    <dbReference type="NCBI Taxonomy" id="73780"/>
    <lineage>
        <taxon>Bacteria</taxon>
        <taxon>Pseudomonadati</taxon>
        <taxon>Pseudomonadota</taxon>
        <taxon>Gammaproteobacteria</taxon>
        <taxon>Methylococcales</taxon>
        <taxon>Methylococcaceae</taxon>
        <taxon>Methylocaldum</taxon>
    </lineage>
</organism>
<dbReference type="Proteomes" id="UP001162030">
    <property type="component" value="Chromosome"/>
</dbReference>
<sequence>MWILRRCWVDRRRPTLELSYPVVASDVARETLRKAMSIRLRPCQNLTGGGDVKIDGRPVAMPLAS</sequence>
<gene>
    <name evidence="1" type="ORF">MSZNOR_1612</name>
</gene>
<accession>A0ABN8X3F1</accession>
<evidence type="ECO:0000313" key="1">
    <source>
        <dbReference type="EMBL" id="CAI8802206.1"/>
    </source>
</evidence>
<keyword evidence="2" id="KW-1185">Reference proteome</keyword>
<proteinExistence type="predicted"/>
<name>A0ABN8X3F1_9GAMM</name>
<protein>
    <submittedName>
        <fullName evidence="1">Uncharacterized protein</fullName>
    </submittedName>
</protein>
<dbReference type="EMBL" id="OX458333">
    <property type="protein sequence ID" value="CAI8802206.1"/>
    <property type="molecule type" value="Genomic_DNA"/>
</dbReference>